<proteinExistence type="predicted"/>
<dbReference type="HOGENOM" id="CLU_1327154_0_0_1"/>
<gene>
    <name evidence="1" type="ORF">CY34DRAFT_800746</name>
</gene>
<organism evidence="1 2">
    <name type="scientific">Suillus luteus UH-Slu-Lm8-n1</name>
    <dbReference type="NCBI Taxonomy" id="930992"/>
    <lineage>
        <taxon>Eukaryota</taxon>
        <taxon>Fungi</taxon>
        <taxon>Dikarya</taxon>
        <taxon>Basidiomycota</taxon>
        <taxon>Agaricomycotina</taxon>
        <taxon>Agaricomycetes</taxon>
        <taxon>Agaricomycetidae</taxon>
        <taxon>Boletales</taxon>
        <taxon>Suillineae</taxon>
        <taxon>Suillaceae</taxon>
        <taxon>Suillus</taxon>
    </lineage>
</organism>
<dbReference type="InParanoid" id="A0A0D0B8S7"/>
<keyword evidence="2" id="KW-1185">Reference proteome</keyword>
<reference evidence="2" key="2">
    <citation type="submission" date="2015-01" db="EMBL/GenBank/DDBJ databases">
        <title>Evolutionary Origins and Diversification of the Mycorrhizal Mutualists.</title>
        <authorList>
            <consortium name="DOE Joint Genome Institute"/>
            <consortium name="Mycorrhizal Genomics Consortium"/>
            <person name="Kohler A."/>
            <person name="Kuo A."/>
            <person name="Nagy L.G."/>
            <person name="Floudas D."/>
            <person name="Copeland A."/>
            <person name="Barry K.W."/>
            <person name="Cichocki N."/>
            <person name="Veneault-Fourrey C."/>
            <person name="LaButti K."/>
            <person name="Lindquist E.A."/>
            <person name="Lipzen A."/>
            <person name="Lundell T."/>
            <person name="Morin E."/>
            <person name="Murat C."/>
            <person name="Riley R."/>
            <person name="Ohm R."/>
            <person name="Sun H."/>
            <person name="Tunlid A."/>
            <person name="Henrissat B."/>
            <person name="Grigoriev I.V."/>
            <person name="Hibbett D.S."/>
            <person name="Martin F."/>
        </authorList>
    </citation>
    <scope>NUCLEOTIDE SEQUENCE [LARGE SCALE GENOMIC DNA]</scope>
    <source>
        <strain evidence="2">UH-Slu-Lm8-n1</strain>
    </source>
</reference>
<protein>
    <submittedName>
        <fullName evidence="1">Uncharacterized protein</fullName>
    </submittedName>
</protein>
<sequence length="207" mass="24135">MIELVDESMLTIWRPQLAMRYSSFRNGLRSWSPPMNQQGSMIQDRGPPIATTCQAKEPSAPRKRAAFSYNPARALLIGFKLSDLFNRPPKNITPCKTLPSIFSPLFQDEMRKSADRRILSIEHTRAEYRPNCRPNLHRRQRNTRRFRDITRHYHPLHNSTIRRIVRHCKPAHKLEPCQVTLYITAKITHHDVRSPCVHPPADARSVK</sequence>
<dbReference type="AlphaFoldDB" id="A0A0D0B8S7"/>
<dbReference type="OrthoDB" id="2692264at2759"/>
<evidence type="ECO:0000313" key="2">
    <source>
        <dbReference type="Proteomes" id="UP000054485"/>
    </source>
</evidence>
<reference evidence="1 2" key="1">
    <citation type="submission" date="2014-04" db="EMBL/GenBank/DDBJ databases">
        <authorList>
            <consortium name="DOE Joint Genome Institute"/>
            <person name="Kuo A."/>
            <person name="Ruytinx J."/>
            <person name="Rineau F."/>
            <person name="Colpaert J."/>
            <person name="Kohler A."/>
            <person name="Nagy L.G."/>
            <person name="Floudas D."/>
            <person name="Copeland A."/>
            <person name="Barry K.W."/>
            <person name="Cichocki N."/>
            <person name="Veneault-Fourrey C."/>
            <person name="LaButti K."/>
            <person name="Lindquist E.A."/>
            <person name="Lipzen A."/>
            <person name="Lundell T."/>
            <person name="Morin E."/>
            <person name="Murat C."/>
            <person name="Sun H."/>
            <person name="Tunlid A."/>
            <person name="Henrissat B."/>
            <person name="Grigoriev I.V."/>
            <person name="Hibbett D.S."/>
            <person name="Martin F."/>
            <person name="Nordberg H.P."/>
            <person name="Cantor M.N."/>
            <person name="Hua S.X."/>
        </authorList>
    </citation>
    <scope>NUCLEOTIDE SEQUENCE [LARGE SCALE GENOMIC DNA]</scope>
    <source>
        <strain evidence="1 2">UH-Slu-Lm8-n1</strain>
    </source>
</reference>
<dbReference type="EMBL" id="KN835162">
    <property type="protein sequence ID" value="KIK46214.1"/>
    <property type="molecule type" value="Genomic_DNA"/>
</dbReference>
<evidence type="ECO:0000313" key="1">
    <source>
        <dbReference type="EMBL" id="KIK46214.1"/>
    </source>
</evidence>
<dbReference type="Proteomes" id="UP000054485">
    <property type="component" value="Unassembled WGS sequence"/>
</dbReference>
<name>A0A0D0B8S7_9AGAM</name>
<accession>A0A0D0B8S7</accession>